<reference evidence="7 8" key="1">
    <citation type="submission" date="2019-09" db="EMBL/GenBank/DDBJ databases">
        <title>Nitrincola iocasae sp. nov., a bacterium isolated from the sediment collected at a cold seep field in South China Sea.</title>
        <authorList>
            <person name="Zhang H."/>
            <person name="Wang H."/>
            <person name="Li C."/>
        </authorList>
    </citation>
    <scope>NUCLEOTIDE SEQUENCE [LARGE SCALE GENOMIC DNA]</scope>
    <source>
        <strain evidence="7 8">KXZD1103</strain>
    </source>
</reference>
<evidence type="ECO:0000259" key="6">
    <source>
        <dbReference type="PROSITE" id="PS51184"/>
    </source>
</evidence>
<dbReference type="Pfam" id="PF20514">
    <property type="entry name" value="WHD_ROXA"/>
    <property type="match status" value="1"/>
</dbReference>
<proteinExistence type="predicted"/>
<dbReference type="GO" id="GO:0046872">
    <property type="term" value="F:metal ion binding"/>
    <property type="evidence" value="ECO:0007669"/>
    <property type="project" value="UniProtKB-KW"/>
</dbReference>
<accession>A0A5J6LKV6</accession>
<dbReference type="PROSITE" id="PS51184">
    <property type="entry name" value="JMJC"/>
    <property type="match status" value="1"/>
</dbReference>
<protein>
    <submittedName>
        <fullName evidence="7">Cupin domain-containing protein</fullName>
    </submittedName>
</protein>
<evidence type="ECO:0000256" key="1">
    <source>
        <dbReference type="ARBA" id="ARBA00001954"/>
    </source>
</evidence>
<dbReference type="Pfam" id="PF08007">
    <property type="entry name" value="JmjC_2"/>
    <property type="match status" value="1"/>
</dbReference>
<dbReference type="SUPFAM" id="SSF51197">
    <property type="entry name" value="Clavaminate synthase-like"/>
    <property type="match status" value="1"/>
</dbReference>
<name>A0A5J6LKV6_9GAMM</name>
<evidence type="ECO:0000313" key="7">
    <source>
        <dbReference type="EMBL" id="QEW08551.1"/>
    </source>
</evidence>
<dbReference type="EMBL" id="CP044222">
    <property type="protein sequence ID" value="QEW08551.1"/>
    <property type="molecule type" value="Genomic_DNA"/>
</dbReference>
<dbReference type="Proteomes" id="UP000325606">
    <property type="component" value="Chromosome"/>
</dbReference>
<evidence type="ECO:0000256" key="5">
    <source>
        <dbReference type="ARBA" id="ARBA00023004"/>
    </source>
</evidence>
<evidence type="ECO:0000256" key="3">
    <source>
        <dbReference type="ARBA" id="ARBA00022964"/>
    </source>
</evidence>
<dbReference type="SMART" id="SM00558">
    <property type="entry name" value="JmjC"/>
    <property type="match status" value="1"/>
</dbReference>
<dbReference type="InterPro" id="IPR003347">
    <property type="entry name" value="JmjC_dom"/>
</dbReference>
<comment type="cofactor">
    <cofactor evidence="1">
        <name>Fe(2+)</name>
        <dbReference type="ChEBI" id="CHEBI:29033"/>
    </cofactor>
</comment>
<keyword evidence="2" id="KW-0479">Metal-binding</keyword>
<feature type="domain" description="JmjC" evidence="6">
    <location>
        <begin position="99"/>
        <end position="228"/>
    </location>
</feature>
<evidence type="ECO:0000256" key="2">
    <source>
        <dbReference type="ARBA" id="ARBA00022723"/>
    </source>
</evidence>
<dbReference type="PANTHER" id="PTHR13096">
    <property type="entry name" value="MINA53 MYC INDUCED NUCLEAR ANTIGEN"/>
    <property type="match status" value="1"/>
</dbReference>
<dbReference type="GO" id="GO:0016706">
    <property type="term" value="F:2-oxoglutarate-dependent dioxygenase activity"/>
    <property type="evidence" value="ECO:0007669"/>
    <property type="project" value="TreeGrafter"/>
</dbReference>
<keyword evidence="3" id="KW-0223">Dioxygenase</keyword>
<dbReference type="InterPro" id="IPR039994">
    <property type="entry name" value="NO66-like"/>
</dbReference>
<evidence type="ECO:0000313" key="8">
    <source>
        <dbReference type="Proteomes" id="UP000325606"/>
    </source>
</evidence>
<keyword evidence="8" id="KW-1185">Reference proteome</keyword>
<keyword evidence="4" id="KW-0560">Oxidoreductase</keyword>
<evidence type="ECO:0000256" key="4">
    <source>
        <dbReference type="ARBA" id="ARBA00023002"/>
    </source>
</evidence>
<keyword evidence="5" id="KW-0408">Iron</keyword>
<dbReference type="AlphaFoldDB" id="A0A5J6LKV6"/>
<sequence length="393" mass="44149">MNLPFPLGDMPVETFLRDYWQKKPLVIRQAFPNFTSPVAADELAGLACEADVESRLIAFDPASDSWEMEQGPFAADRFSSLPERNWTLLVQAVDHWVPEAHALLRRFNFVPNWRVDDLMISYAVDGGGVGPHYDNYDVFLIQASGTRRWEFGGLYDEHSPKRDDAPVMILPEWHAEESFDLQPGDMLYLPPRIGHNGIAVGDDCLTCSIGFRAPAIHEMLSGFADFMGERIGHDERYTDADLTRPTDPGEISATALENTRQRLLALFKDEALFSQWFGRLVTEPKYPELAADDADSVSHDDLLTFLQDEGELYQNEGSRLAWSAIGHDILLFADGEHYALSSESAISLARHLCLYQPVDLNCVDITDAQSLDLLCELLKRGLLYSESTEDDDA</sequence>
<dbReference type="Gene3D" id="2.60.120.650">
    <property type="entry name" value="Cupin"/>
    <property type="match status" value="1"/>
</dbReference>
<organism evidence="7 8">
    <name type="scientific">Nitrincola iocasae</name>
    <dbReference type="NCBI Taxonomy" id="2614693"/>
    <lineage>
        <taxon>Bacteria</taxon>
        <taxon>Pseudomonadati</taxon>
        <taxon>Pseudomonadota</taxon>
        <taxon>Gammaproteobacteria</taxon>
        <taxon>Oceanospirillales</taxon>
        <taxon>Oceanospirillaceae</taxon>
        <taxon>Nitrincola</taxon>
    </lineage>
</organism>
<dbReference type="InterPro" id="IPR046799">
    <property type="entry name" value="ROXA-like_wH"/>
</dbReference>
<dbReference type="KEGG" id="nik:F5I99_09740"/>
<dbReference type="Gene3D" id="3.40.366.30">
    <property type="entry name" value="50S ribosomal protein L16 arginine hydroxylase, Chain A, Domain 2"/>
    <property type="match status" value="1"/>
</dbReference>
<dbReference type="PANTHER" id="PTHR13096:SF8">
    <property type="entry name" value="RIBOSOMAL OXYGENASE 1"/>
    <property type="match status" value="1"/>
</dbReference>
<gene>
    <name evidence="7" type="ORF">F5I99_09740</name>
</gene>